<dbReference type="Proteomes" id="UP000007306">
    <property type="component" value="Chromosome 11"/>
</dbReference>
<dbReference type="HOGENOM" id="CLU_2729780_0_0_1"/>
<evidence type="ECO:0000313" key="1">
    <source>
        <dbReference type="EnsemblPlants" id="ORGLA11G0023800.1"/>
    </source>
</evidence>
<dbReference type="AlphaFoldDB" id="I1QXJ6"/>
<protein>
    <submittedName>
        <fullName evidence="1">Uncharacterized protein</fullName>
    </submittedName>
</protein>
<evidence type="ECO:0000313" key="2">
    <source>
        <dbReference type="Proteomes" id="UP000007306"/>
    </source>
</evidence>
<reference evidence="1" key="1">
    <citation type="submission" date="2015-06" db="UniProtKB">
        <authorList>
            <consortium name="EnsemblPlants"/>
        </authorList>
    </citation>
    <scope>IDENTIFICATION</scope>
</reference>
<name>I1QXJ6_ORYGL</name>
<reference evidence="1 2" key="2">
    <citation type="submission" date="2018-04" db="EMBL/GenBank/DDBJ databases">
        <title>OglaRS2 (Oryza glaberrima Reference Sequence Version 2).</title>
        <authorList>
            <person name="Zhang J."/>
            <person name="Kudrna D."/>
            <person name="Lee S."/>
            <person name="Talag J."/>
            <person name="Rajasekar S."/>
            <person name="Wing R.A."/>
        </authorList>
    </citation>
    <scope>NUCLEOTIDE SEQUENCE [LARGE SCALE GENOMIC DNA]</scope>
    <source>
        <strain evidence="1 2">cv. IRGC 96717</strain>
    </source>
</reference>
<sequence>ASSSFYEFYNYSFSKSGPKAVLIGGASDSRRSCSGWKLSQIGPKMVMNSTSNADPSLLLLMFREFGKQGGMA</sequence>
<accession>I1QXJ6</accession>
<proteinExistence type="predicted"/>
<keyword evidence="2" id="KW-1185">Reference proteome</keyword>
<organism evidence="1 2">
    <name type="scientific">Oryza glaberrima</name>
    <name type="common">African rice</name>
    <dbReference type="NCBI Taxonomy" id="4538"/>
    <lineage>
        <taxon>Eukaryota</taxon>
        <taxon>Viridiplantae</taxon>
        <taxon>Streptophyta</taxon>
        <taxon>Embryophyta</taxon>
        <taxon>Tracheophyta</taxon>
        <taxon>Spermatophyta</taxon>
        <taxon>Magnoliopsida</taxon>
        <taxon>Liliopsida</taxon>
        <taxon>Poales</taxon>
        <taxon>Poaceae</taxon>
        <taxon>BOP clade</taxon>
        <taxon>Oryzoideae</taxon>
        <taxon>Oryzeae</taxon>
        <taxon>Oryzinae</taxon>
        <taxon>Oryza</taxon>
    </lineage>
</organism>
<dbReference type="EnsemblPlants" id="ORGLA11G0023800.1">
    <property type="protein sequence ID" value="ORGLA11G0023800.1"/>
    <property type="gene ID" value="ORGLA11G0023800"/>
</dbReference>
<dbReference type="Gramene" id="ORGLA11G0023800.1">
    <property type="protein sequence ID" value="ORGLA11G0023800.1"/>
    <property type="gene ID" value="ORGLA11G0023800"/>
</dbReference>